<organism evidence="2">
    <name type="scientific">Chelativorans sp. (strain BNC1)</name>
    <dbReference type="NCBI Taxonomy" id="266779"/>
    <lineage>
        <taxon>Bacteria</taxon>
        <taxon>Pseudomonadati</taxon>
        <taxon>Pseudomonadota</taxon>
        <taxon>Alphaproteobacteria</taxon>
        <taxon>Hyphomicrobiales</taxon>
        <taxon>Phyllobacteriaceae</taxon>
        <taxon>Chelativorans</taxon>
    </lineage>
</organism>
<feature type="region of interest" description="Disordered" evidence="1">
    <location>
        <begin position="71"/>
        <end position="94"/>
    </location>
</feature>
<accession>Q11LU9</accession>
<evidence type="ECO:0000256" key="1">
    <source>
        <dbReference type="SAM" id="MobiDB-lite"/>
    </source>
</evidence>
<proteinExistence type="predicted"/>
<reference evidence="2" key="1">
    <citation type="submission" date="2006-06" db="EMBL/GenBank/DDBJ databases">
        <title>Complete sequence of chromosome of Chelativorans sp. BNC1.</title>
        <authorList>
            <consortium name="US DOE Joint Genome Institute"/>
            <person name="Copeland A."/>
            <person name="Lucas S."/>
            <person name="Lapidus A."/>
            <person name="Barry K."/>
            <person name="Detter J.C."/>
            <person name="Glavina del Rio T."/>
            <person name="Hammon N."/>
            <person name="Israni S."/>
            <person name="Dalin E."/>
            <person name="Tice H."/>
            <person name="Pitluck S."/>
            <person name="Chertkov O."/>
            <person name="Brettin T."/>
            <person name="Bruce D."/>
            <person name="Han C."/>
            <person name="Tapia R."/>
            <person name="Gilna P."/>
            <person name="Schmutz J."/>
            <person name="Larimer F."/>
            <person name="Land M."/>
            <person name="Hauser L."/>
            <person name="Kyrpides N."/>
            <person name="Mikhailova N."/>
            <person name="Richardson P."/>
        </authorList>
    </citation>
    <scope>NUCLEOTIDE SEQUENCE</scope>
    <source>
        <strain evidence="2">BNC1</strain>
    </source>
</reference>
<name>Q11LU9_CHESB</name>
<dbReference type="EMBL" id="CP000390">
    <property type="protein sequence ID" value="ABG61626.1"/>
    <property type="molecule type" value="Genomic_DNA"/>
</dbReference>
<dbReference type="AlphaFoldDB" id="Q11LU9"/>
<dbReference type="KEGG" id="mes:Meso_0222"/>
<protein>
    <submittedName>
        <fullName evidence="2">Uncharacterized protein</fullName>
    </submittedName>
</protein>
<dbReference type="eggNOG" id="ENOG5034C7G">
    <property type="taxonomic scope" value="Bacteria"/>
</dbReference>
<evidence type="ECO:0000313" key="2">
    <source>
        <dbReference type="EMBL" id="ABG61626.1"/>
    </source>
</evidence>
<sequence length="114" mass="12979">MALPACPTPSQLARLPRNSTEDIISQASGECGQTYSEHLMSRSRRKTPISGITKAESDKWFKRSEHRRERRAVSTALISGEDLPSPKQYGNPWRAMKDGKSWFDPICFPQLMRK</sequence>
<gene>
    <name evidence="2" type="ordered locus">Meso_0222</name>
</gene>
<dbReference type="HOGENOM" id="CLU_2178740_0_0_5"/>